<feature type="transmembrane region" description="Helical" evidence="1">
    <location>
        <begin position="30"/>
        <end position="45"/>
    </location>
</feature>
<gene>
    <name evidence="4" type="ORF">FC24_GL001371</name>
</gene>
<proteinExistence type="predicted"/>
<dbReference type="PATRIC" id="fig|1423796.3.peg.1398"/>
<dbReference type="Pfam" id="PF09922">
    <property type="entry name" value="LiaF-like_C"/>
    <property type="match status" value="1"/>
</dbReference>
<dbReference type="RefSeq" id="WP_235807327.1">
    <property type="nucleotide sequence ID" value="NZ_AYYI01000036.1"/>
</dbReference>
<evidence type="ECO:0000313" key="5">
    <source>
        <dbReference type="Proteomes" id="UP000051638"/>
    </source>
</evidence>
<keyword evidence="1" id="KW-0812">Transmembrane</keyword>
<dbReference type="GO" id="GO:0016020">
    <property type="term" value="C:membrane"/>
    <property type="evidence" value="ECO:0007669"/>
    <property type="project" value="InterPro"/>
</dbReference>
<dbReference type="NCBIfam" id="NF040535">
    <property type="entry name" value="LiaF_C_term"/>
    <property type="match status" value="1"/>
</dbReference>
<dbReference type="InterPro" id="IPR024425">
    <property type="entry name" value="LiaF-like_C"/>
</dbReference>
<feature type="transmembrane region" description="Helical" evidence="1">
    <location>
        <begin position="7"/>
        <end position="24"/>
    </location>
</feature>
<name>A0A0R2D239_9LACO</name>
<dbReference type="AlphaFoldDB" id="A0A0R2D239"/>
<dbReference type="STRING" id="1423796.FC24_GL001371"/>
<dbReference type="Proteomes" id="UP000051638">
    <property type="component" value="Unassembled WGS sequence"/>
</dbReference>
<dbReference type="PIRSF" id="PIRSF031509">
    <property type="entry name" value="Cell_wall_LiaF/YvqF"/>
    <property type="match status" value="1"/>
</dbReference>
<keyword evidence="1" id="KW-1133">Transmembrane helix</keyword>
<evidence type="ECO:0000259" key="3">
    <source>
        <dbReference type="Pfam" id="PF24661"/>
    </source>
</evidence>
<organism evidence="4 5">
    <name type="scientific">Loigolactobacillus rennini DSM 20253</name>
    <dbReference type="NCBI Taxonomy" id="1423796"/>
    <lineage>
        <taxon>Bacteria</taxon>
        <taxon>Bacillati</taxon>
        <taxon>Bacillota</taxon>
        <taxon>Bacilli</taxon>
        <taxon>Lactobacillales</taxon>
        <taxon>Lactobacillaceae</taxon>
        <taxon>Loigolactobacillus</taxon>
    </lineage>
</organism>
<protein>
    <submittedName>
        <fullName evidence="4">Uncharacterized protein</fullName>
    </submittedName>
</protein>
<evidence type="ECO:0000313" key="4">
    <source>
        <dbReference type="EMBL" id="KRM97765.1"/>
    </source>
</evidence>
<feature type="transmembrane region" description="Helical" evidence="1">
    <location>
        <begin position="52"/>
        <end position="70"/>
    </location>
</feature>
<dbReference type="InterPro" id="IPR047793">
    <property type="entry name" value="LiaF_C"/>
</dbReference>
<comment type="caution">
    <text evidence="4">The sequence shown here is derived from an EMBL/GenBank/DDBJ whole genome shotgun (WGS) entry which is preliminary data.</text>
</comment>
<dbReference type="InterPro" id="IPR056066">
    <property type="entry name" value="DUF7649"/>
</dbReference>
<feature type="domain" description="Cell wall-active antibiotics response LiaF-like C-terminal" evidence="2">
    <location>
        <begin position="130"/>
        <end position="242"/>
    </location>
</feature>
<reference evidence="4 5" key="1">
    <citation type="journal article" date="2015" name="Genome Announc.">
        <title>Expanding the biotechnology potential of lactobacilli through comparative genomics of 213 strains and associated genera.</title>
        <authorList>
            <person name="Sun Z."/>
            <person name="Harris H.M."/>
            <person name="McCann A."/>
            <person name="Guo C."/>
            <person name="Argimon S."/>
            <person name="Zhang W."/>
            <person name="Yang X."/>
            <person name="Jeffery I.B."/>
            <person name="Cooney J.C."/>
            <person name="Kagawa T.F."/>
            <person name="Liu W."/>
            <person name="Song Y."/>
            <person name="Salvetti E."/>
            <person name="Wrobel A."/>
            <person name="Rasinkangas P."/>
            <person name="Parkhill J."/>
            <person name="Rea M.C."/>
            <person name="O'Sullivan O."/>
            <person name="Ritari J."/>
            <person name="Douillard F.P."/>
            <person name="Paul Ross R."/>
            <person name="Yang R."/>
            <person name="Briner A.E."/>
            <person name="Felis G.E."/>
            <person name="de Vos W.M."/>
            <person name="Barrangou R."/>
            <person name="Klaenhammer T.R."/>
            <person name="Caufield P.W."/>
            <person name="Cui Y."/>
            <person name="Zhang H."/>
            <person name="O'Toole P.W."/>
        </authorList>
    </citation>
    <scope>NUCLEOTIDE SEQUENCE [LARGE SCALE GENOMIC DNA]</scope>
    <source>
        <strain evidence="4 5">DSM 20253</strain>
    </source>
</reference>
<evidence type="ECO:0000256" key="1">
    <source>
        <dbReference type="SAM" id="Phobius"/>
    </source>
</evidence>
<accession>A0A0R2D239</accession>
<keyword evidence="5" id="KW-1185">Reference proteome</keyword>
<feature type="domain" description="DUF7649" evidence="3">
    <location>
        <begin position="5"/>
        <end position="88"/>
    </location>
</feature>
<evidence type="ECO:0000259" key="2">
    <source>
        <dbReference type="Pfam" id="PF09922"/>
    </source>
</evidence>
<dbReference type="EMBL" id="AYYI01000036">
    <property type="protein sequence ID" value="KRM97765.1"/>
    <property type="molecule type" value="Genomic_DNA"/>
</dbReference>
<keyword evidence="1" id="KW-0472">Membrane</keyword>
<dbReference type="InterPro" id="IPR016975">
    <property type="entry name" value="Cell_wall_LiaF"/>
</dbReference>
<sequence length="245" mass="27747">MRFGPWRIFLIIEAFLCLLLGWQIFSNTPSLVFIILGGLSLHAAIKGKPRRFITSFCWLFGSLSIGITLLTNPTVWLMLAVAIIFMLTQGYDWRSGKQHFAWLPWRKKDFRTIKTCPPADHDGQVRRSGWFGNQTIGDDVFEWDDINLVLAAGDTIVDLGNTLLPKADNTVVIRKGIGRTRILVPVGTAVMLDHTTLVGSVTFNHKRYKMGNTALKLYSDDYDDSERRIKLLTNVFIGDLEVIFV</sequence>
<dbReference type="Pfam" id="PF24661">
    <property type="entry name" value="DUF7649"/>
    <property type="match status" value="1"/>
</dbReference>